<keyword evidence="5 9" id="KW-0812">Transmembrane</keyword>
<keyword evidence="7 9" id="KW-1133">Transmembrane helix</keyword>
<dbReference type="OrthoDB" id="268546at2"/>
<evidence type="ECO:0000256" key="1">
    <source>
        <dbReference type="ARBA" id="ARBA00004141"/>
    </source>
</evidence>
<feature type="transmembrane region" description="Helical" evidence="9">
    <location>
        <begin position="149"/>
        <end position="172"/>
    </location>
</feature>
<dbReference type="eggNOG" id="COG3965">
    <property type="taxonomic scope" value="Bacteria"/>
</dbReference>
<organism evidence="11 12">
    <name type="scientific">Litchfieldella anticariensis (strain DSM 16096 / CECT 5854 / CIP 108499 / LMG 22089 / FP35)</name>
    <name type="common">Halomonas anticariensis</name>
    <dbReference type="NCBI Taxonomy" id="1121939"/>
    <lineage>
        <taxon>Bacteria</taxon>
        <taxon>Pseudomonadati</taxon>
        <taxon>Pseudomonadota</taxon>
        <taxon>Gammaproteobacteria</taxon>
        <taxon>Oceanospirillales</taxon>
        <taxon>Halomonadaceae</taxon>
        <taxon>Litchfieldella</taxon>
    </lineage>
</organism>
<gene>
    <name evidence="11" type="ORF">L861_18335</name>
</gene>
<evidence type="ECO:0000256" key="6">
    <source>
        <dbReference type="ARBA" id="ARBA00022906"/>
    </source>
</evidence>
<feature type="transmembrane region" description="Helical" evidence="9">
    <location>
        <begin position="34"/>
        <end position="52"/>
    </location>
</feature>
<comment type="caution">
    <text evidence="11">The sequence shown here is derived from an EMBL/GenBank/DDBJ whole genome shotgun (WGS) entry which is preliminary data.</text>
</comment>
<name>S2KSL2_LITA3</name>
<dbReference type="AlphaFoldDB" id="S2KSL2"/>
<keyword evidence="8 9" id="KW-0472">Membrane</keyword>
<evidence type="ECO:0000256" key="3">
    <source>
        <dbReference type="ARBA" id="ARBA00022448"/>
    </source>
</evidence>
<sequence length="309" mass="33311">MKSEKGALLLSTIMALVVGVVAVIVAWISHSQAILLDGLFNLIYFAIALLTVRVSRLASGPDSDEYPFGYTYFESLVNAGKGLLILGVSGFALFDASVTLFSGGRTIVAGLAIGYALFATLACSLTAWALTRTMARIDSPLVRADQENWLVNSVISGSVLLAFCVIPVLDFFKWPLLIPYVDSVLVIAVVLLCLGVPVRMASRAILELLNRTPSSSLSVPVRAAIDRALAELPARRVHVRMVRPGRMLYVVVHVVLPSGFPLNSLNDLDAIRQRLDAEVRQVYSPLVTDVVFTADERWAAPSSGVQGCP</sequence>
<dbReference type="InterPro" id="IPR027469">
    <property type="entry name" value="Cation_efflux_TMD_sf"/>
</dbReference>
<dbReference type="PANTHER" id="PTHR43840:SF15">
    <property type="entry name" value="MITOCHONDRIAL METAL TRANSPORTER 1-RELATED"/>
    <property type="match status" value="1"/>
</dbReference>
<dbReference type="GO" id="GO:0015086">
    <property type="term" value="F:cadmium ion transmembrane transporter activity"/>
    <property type="evidence" value="ECO:0007669"/>
    <property type="project" value="TreeGrafter"/>
</dbReference>
<dbReference type="GO" id="GO:0015341">
    <property type="term" value="F:zinc efflux antiporter activity"/>
    <property type="evidence" value="ECO:0007669"/>
    <property type="project" value="TreeGrafter"/>
</dbReference>
<accession>S2KSL2</accession>
<keyword evidence="6" id="KW-0864">Zinc transport</keyword>
<dbReference type="RefSeq" id="WP_016415615.1">
    <property type="nucleotide sequence ID" value="NZ_KE332377.1"/>
</dbReference>
<evidence type="ECO:0000259" key="10">
    <source>
        <dbReference type="Pfam" id="PF01545"/>
    </source>
</evidence>
<comment type="subcellular location">
    <subcellularLocation>
        <location evidence="1">Membrane</location>
        <topology evidence="1">Multi-pass membrane protein</topology>
    </subcellularLocation>
</comment>
<dbReference type="InterPro" id="IPR050291">
    <property type="entry name" value="CDF_Transporter"/>
</dbReference>
<dbReference type="GO" id="GO:0006882">
    <property type="term" value="P:intracellular zinc ion homeostasis"/>
    <property type="evidence" value="ECO:0007669"/>
    <property type="project" value="TreeGrafter"/>
</dbReference>
<dbReference type="Proteomes" id="UP000014463">
    <property type="component" value="Unassembled WGS sequence"/>
</dbReference>
<evidence type="ECO:0000256" key="2">
    <source>
        <dbReference type="ARBA" id="ARBA00010212"/>
    </source>
</evidence>
<evidence type="ECO:0000256" key="5">
    <source>
        <dbReference type="ARBA" id="ARBA00022692"/>
    </source>
</evidence>
<dbReference type="EMBL" id="ASTJ01000012">
    <property type="protein sequence ID" value="EPC03498.1"/>
    <property type="molecule type" value="Genomic_DNA"/>
</dbReference>
<dbReference type="InterPro" id="IPR002524">
    <property type="entry name" value="Cation_efflux"/>
</dbReference>
<feature type="transmembrane region" description="Helical" evidence="9">
    <location>
        <begin position="178"/>
        <end position="198"/>
    </location>
</feature>
<proteinExistence type="inferred from homology"/>
<evidence type="ECO:0000256" key="4">
    <source>
        <dbReference type="ARBA" id="ARBA00022496"/>
    </source>
</evidence>
<evidence type="ECO:0000256" key="9">
    <source>
        <dbReference type="SAM" id="Phobius"/>
    </source>
</evidence>
<feature type="transmembrane region" description="Helical" evidence="9">
    <location>
        <begin position="107"/>
        <end position="128"/>
    </location>
</feature>
<evidence type="ECO:0000256" key="7">
    <source>
        <dbReference type="ARBA" id="ARBA00022989"/>
    </source>
</evidence>
<evidence type="ECO:0000313" key="12">
    <source>
        <dbReference type="Proteomes" id="UP000014463"/>
    </source>
</evidence>
<feature type="transmembrane region" description="Helical" evidence="9">
    <location>
        <begin position="7"/>
        <end position="28"/>
    </location>
</feature>
<keyword evidence="3" id="KW-0813">Transport</keyword>
<keyword evidence="6" id="KW-0862">Zinc</keyword>
<dbReference type="GO" id="GO:0005886">
    <property type="term" value="C:plasma membrane"/>
    <property type="evidence" value="ECO:0007669"/>
    <property type="project" value="TreeGrafter"/>
</dbReference>
<dbReference type="GO" id="GO:0015093">
    <property type="term" value="F:ferrous iron transmembrane transporter activity"/>
    <property type="evidence" value="ECO:0007669"/>
    <property type="project" value="TreeGrafter"/>
</dbReference>
<dbReference type="InterPro" id="IPR058533">
    <property type="entry name" value="Cation_efflux_TM"/>
</dbReference>
<feature type="domain" description="Cation efflux protein transmembrane" evidence="10">
    <location>
        <begin position="8"/>
        <end position="209"/>
    </location>
</feature>
<evidence type="ECO:0000256" key="8">
    <source>
        <dbReference type="ARBA" id="ARBA00023136"/>
    </source>
</evidence>
<dbReference type="Gene3D" id="1.20.1510.10">
    <property type="entry name" value="Cation efflux protein transmembrane domain"/>
    <property type="match status" value="1"/>
</dbReference>
<reference evidence="11 12" key="1">
    <citation type="journal article" date="2013" name="Genome Announc.">
        <title>Draft genome sequence of the moderately halophilic gammaproteobacterium Halomonas anticariensis FP35.</title>
        <authorList>
            <person name="Tahrioui A."/>
            <person name="Quesada E."/>
            <person name="Llamas I."/>
        </authorList>
    </citation>
    <scope>NUCLEOTIDE SEQUENCE [LARGE SCALE GENOMIC DNA]</scope>
    <source>
        <strain evidence="12">DSM 16096 / CECT 5854 / LMG 22089 / FP35</strain>
    </source>
</reference>
<dbReference type="STRING" id="1121939.L861_18335"/>
<keyword evidence="12" id="KW-1185">Reference proteome</keyword>
<evidence type="ECO:0000313" key="11">
    <source>
        <dbReference type="EMBL" id="EPC03498.1"/>
    </source>
</evidence>
<comment type="similarity">
    <text evidence="2">Belongs to the cation diffusion facilitator (CDF) transporter (TC 2.A.4) family. FieF subfamily.</text>
</comment>
<keyword evidence="4" id="KW-0408">Iron</keyword>
<dbReference type="Pfam" id="PF01545">
    <property type="entry name" value="Cation_efflux"/>
    <property type="match status" value="1"/>
</dbReference>
<dbReference type="SUPFAM" id="SSF161111">
    <property type="entry name" value="Cation efflux protein transmembrane domain-like"/>
    <property type="match status" value="1"/>
</dbReference>
<protein>
    <recommendedName>
        <fullName evidence="10">Cation efflux protein transmembrane domain-containing protein</fullName>
    </recommendedName>
</protein>
<dbReference type="PANTHER" id="PTHR43840">
    <property type="entry name" value="MITOCHONDRIAL METAL TRANSPORTER 1-RELATED"/>
    <property type="match status" value="1"/>
</dbReference>
<keyword evidence="6" id="KW-0406">Ion transport</keyword>
<dbReference type="NCBIfam" id="TIGR01297">
    <property type="entry name" value="CDF"/>
    <property type="match status" value="1"/>
</dbReference>
<feature type="transmembrane region" description="Helical" evidence="9">
    <location>
        <begin position="83"/>
        <end position="101"/>
    </location>
</feature>
<keyword evidence="4" id="KW-0410">Iron transport</keyword>
<dbReference type="PATRIC" id="fig|1121939.11.peg.1119"/>